<reference evidence="2 3" key="1">
    <citation type="submission" date="2011-05" db="EMBL/GenBank/DDBJ databases">
        <title>Complete sequence of Desulfotomaculum carboxydivorans CO-1-SRB.</title>
        <authorList>
            <consortium name="US DOE Joint Genome Institute"/>
            <person name="Lucas S."/>
            <person name="Han J."/>
            <person name="Lapidus A."/>
            <person name="Cheng J.-F."/>
            <person name="Goodwin L."/>
            <person name="Pitluck S."/>
            <person name="Peters L."/>
            <person name="Mikhailova N."/>
            <person name="Lu M."/>
            <person name="Han C."/>
            <person name="Tapia R."/>
            <person name="Land M."/>
            <person name="Hauser L."/>
            <person name="Kyrpides N."/>
            <person name="Ivanova N."/>
            <person name="Pagani I."/>
            <person name="Stams A."/>
            <person name="Plugge C."/>
            <person name="Muyzer G."/>
            <person name="Kuever J."/>
            <person name="Parshina S."/>
            <person name="Ivanova A."/>
            <person name="Nazina T."/>
            <person name="Woyke T."/>
        </authorList>
    </citation>
    <scope>NUCLEOTIDE SEQUENCE [LARGE SCALE GENOMIC DNA]</scope>
    <source>
        <strain evidence="3">DSM 14880 / VKM B-2319 / CO-1-SRB</strain>
    </source>
</reference>
<dbReference type="EMBL" id="CP002736">
    <property type="protein sequence ID" value="AEF94984.1"/>
    <property type="molecule type" value="Genomic_DNA"/>
</dbReference>
<dbReference type="SUPFAM" id="SSF52833">
    <property type="entry name" value="Thioredoxin-like"/>
    <property type="match status" value="1"/>
</dbReference>
<gene>
    <name evidence="2" type="ordered locus">Desca_2145</name>
</gene>
<name>F6BA15_DESCC</name>
<dbReference type="AlphaFoldDB" id="F6BA15"/>
<keyword evidence="3" id="KW-1185">Reference proteome</keyword>
<accession>F6BA15</accession>
<protein>
    <submittedName>
        <fullName evidence="2">DSBA oxidoreductase</fullName>
    </submittedName>
</protein>
<dbReference type="HOGENOM" id="CLU_069253_2_1_9"/>
<organism evidence="2 3">
    <name type="scientific">Desulfotomaculum nigrificans (strain DSM 14880 / VKM B-2319 / CO-1-SRB)</name>
    <name type="common">Desulfotomaculum carboxydivorans</name>
    <dbReference type="NCBI Taxonomy" id="868595"/>
    <lineage>
        <taxon>Bacteria</taxon>
        <taxon>Bacillati</taxon>
        <taxon>Bacillota</taxon>
        <taxon>Clostridia</taxon>
        <taxon>Eubacteriales</taxon>
        <taxon>Desulfotomaculaceae</taxon>
        <taxon>Desulfotomaculum</taxon>
    </lineage>
</organism>
<dbReference type="Gene3D" id="3.40.30.10">
    <property type="entry name" value="Glutaredoxin"/>
    <property type="match status" value="1"/>
</dbReference>
<dbReference type="Proteomes" id="UP000009226">
    <property type="component" value="Chromosome"/>
</dbReference>
<dbReference type="PANTHER" id="PTHR13887">
    <property type="entry name" value="GLUTATHIONE S-TRANSFERASE KAPPA"/>
    <property type="match status" value="1"/>
</dbReference>
<evidence type="ECO:0000313" key="3">
    <source>
        <dbReference type="Proteomes" id="UP000009226"/>
    </source>
</evidence>
<dbReference type="GO" id="GO:0016491">
    <property type="term" value="F:oxidoreductase activity"/>
    <property type="evidence" value="ECO:0007669"/>
    <property type="project" value="InterPro"/>
</dbReference>
<dbReference type="Pfam" id="PF01323">
    <property type="entry name" value="DSBA"/>
    <property type="match status" value="1"/>
</dbReference>
<proteinExistence type="predicted"/>
<feature type="domain" description="DSBA-like thioredoxin" evidence="1">
    <location>
        <begin position="2"/>
        <end position="173"/>
    </location>
</feature>
<dbReference type="KEGG" id="dca:Desca_2145"/>
<dbReference type="InterPro" id="IPR036249">
    <property type="entry name" value="Thioredoxin-like_sf"/>
</dbReference>
<dbReference type="STRING" id="868595.Desca_2145"/>
<dbReference type="PANTHER" id="PTHR13887:SF41">
    <property type="entry name" value="THIOREDOXIN SUPERFAMILY PROTEIN"/>
    <property type="match status" value="1"/>
</dbReference>
<sequence length="179" mass="20338">MVERLAREYPLNITWVGYELRPERPVEGERLDKLYPDMDIKAVYNNFNKLGADYGVVFNPPKLMPNTRLALIATELAKDQGKFEEFHSAVFKAYFTDGRNIGDREVILALAAGVGLPPEQVAAAWEDEGYRHRIKKNRELGQTYQVAGIPTFIIAGQEKIVGAQSYDFFKRVLDKVKNS</sequence>
<evidence type="ECO:0000259" key="1">
    <source>
        <dbReference type="Pfam" id="PF01323"/>
    </source>
</evidence>
<dbReference type="eggNOG" id="COG2761">
    <property type="taxonomic scope" value="Bacteria"/>
</dbReference>
<evidence type="ECO:0000313" key="2">
    <source>
        <dbReference type="EMBL" id="AEF94984.1"/>
    </source>
</evidence>
<dbReference type="InterPro" id="IPR001853">
    <property type="entry name" value="DSBA-like_thioredoxin_dom"/>
</dbReference>